<gene>
    <name evidence="3" type="ORF">CfE428DRAFT_2393</name>
</gene>
<dbReference type="eggNOG" id="COG1520">
    <property type="taxonomic scope" value="Bacteria"/>
</dbReference>
<evidence type="ECO:0000313" key="3">
    <source>
        <dbReference type="EMBL" id="EDY19804.1"/>
    </source>
</evidence>
<reference evidence="3 4" key="1">
    <citation type="journal article" date="2011" name="J. Bacteriol.">
        <title>Genome sequence of Chthoniobacter flavus Ellin428, an aerobic heterotrophic soil bacterium.</title>
        <authorList>
            <person name="Kant R."/>
            <person name="van Passel M.W."/>
            <person name="Palva A."/>
            <person name="Lucas S."/>
            <person name="Lapidus A."/>
            <person name="Glavina Del Rio T."/>
            <person name="Dalin E."/>
            <person name="Tice H."/>
            <person name="Bruce D."/>
            <person name="Goodwin L."/>
            <person name="Pitluck S."/>
            <person name="Larimer F.W."/>
            <person name="Land M.L."/>
            <person name="Hauser L."/>
            <person name="Sangwan P."/>
            <person name="de Vos W.M."/>
            <person name="Janssen P.H."/>
            <person name="Smidt H."/>
        </authorList>
    </citation>
    <scope>NUCLEOTIDE SEQUENCE [LARGE SCALE GENOMIC DNA]</scope>
    <source>
        <strain evidence="3 4">Ellin428</strain>
    </source>
</reference>
<dbReference type="Proteomes" id="UP000005824">
    <property type="component" value="Unassembled WGS sequence"/>
</dbReference>
<organism evidence="3 4">
    <name type="scientific">Chthoniobacter flavus Ellin428</name>
    <dbReference type="NCBI Taxonomy" id="497964"/>
    <lineage>
        <taxon>Bacteria</taxon>
        <taxon>Pseudomonadati</taxon>
        <taxon>Verrucomicrobiota</taxon>
        <taxon>Spartobacteria</taxon>
        <taxon>Chthoniobacterales</taxon>
        <taxon>Chthoniobacteraceae</taxon>
        <taxon>Chthoniobacter</taxon>
    </lineage>
</organism>
<dbReference type="Gene3D" id="2.130.10.10">
    <property type="entry name" value="YVTN repeat-like/Quinoprotein amine dehydrogenase"/>
    <property type="match status" value="2"/>
</dbReference>
<dbReference type="EMBL" id="ABVL01000006">
    <property type="protein sequence ID" value="EDY19804.1"/>
    <property type="molecule type" value="Genomic_DNA"/>
</dbReference>
<feature type="domain" description="Pyrrolo-quinoline quinone repeat" evidence="2">
    <location>
        <begin position="108"/>
        <end position="327"/>
    </location>
</feature>
<dbReference type="InterPro" id="IPR011047">
    <property type="entry name" value="Quinoprotein_ADH-like_sf"/>
</dbReference>
<dbReference type="AlphaFoldDB" id="B4D0E2"/>
<dbReference type="Pfam" id="PF13360">
    <property type="entry name" value="PQQ_2"/>
    <property type="match status" value="2"/>
</dbReference>
<dbReference type="SUPFAM" id="SSF50998">
    <property type="entry name" value="Quinoprotein alcohol dehydrogenase-like"/>
    <property type="match status" value="1"/>
</dbReference>
<sequence precursor="true">MNRPLLLVAFVCLLGSAAMADWTFYRGPSETGVSPEKIGTLPMGGLRELWKANVGTGASSITVSGDRVFTMGNVQQNDAVWCFDAKSGRVLWKYEYPLNVDKRSFEGGTASTPTVDGNRLYTVSHQGDLFCFDIATGKPLWYKHYQRDFGGKRPYYGYAASVLVVGNTLICEVGAKGGSTMALDKTNGNVVWKSGDDDLGYASPVLADILGKPTLVLFKSNQLVGLESQTGKELWRHEWKTEWDINAATPLVSGNRIFVTSGYNAGCALLEVTESGVNELWRNKNLRSHVNSPALWQGAIYGVDNQANPKSPLVCLDLATGNVKWSQKLGGGSLVIADGKLVVLTEPGELVIGDTSPAGFKPLLHQHVLPSRCWVQPTVANGHVYCRNNNGDLVALAL</sequence>
<dbReference type="InterPro" id="IPR002372">
    <property type="entry name" value="PQQ_rpt_dom"/>
</dbReference>
<protein>
    <submittedName>
        <fullName evidence="3">Putative alcohol dehydrogenase (Acceptor)</fullName>
    </submittedName>
</protein>
<dbReference type="RefSeq" id="WP_006979718.1">
    <property type="nucleotide sequence ID" value="NZ_ABVL01000006.1"/>
</dbReference>
<accession>B4D0E2</accession>
<comment type="caution">
    <text evidence="3">The sequence shown here is derived from an EMBL/GenBank/DDBJ whole genome shotgun (WGS) entry which is preliminary data.</text>
</comment>
<feature type="chain" id="PRO_5002802985" evidence="1">
    <location>
        <begin position="21"/>
        <end position="398"/>
    </location>
</feature>
<feature type="signal peptide" evidence="1">
    <location>
        <begin position="1"/>
        <end position="20"/>
    </location>
</feature>
<evidence type="ECO:0000259" key="2">
    <source>
        <dbReference type="Pfam" id="PF13360"/>
    </source>
</evidence>
<evidence type="ECO:0000256" key="1">
    <source>
        <dbReference type="SAM" id="SignalP"/>
    </source>
</evidence>
<dbReference type="PANTHER" id="PTHR34512">
    <property type="entry name" value="CELL SURFACE PROTEIN"/>
    <property type="match status" value="1"/>
</dbReference>
<dbReference type="STRING" id="497964.CfE428DRAFT_2393"/>
<feature type="domain" description="Pyrrolo-quinoline quinone repeat" evidence="2">
    <location>
        <begin position="47"/>
        <end position="95"/>
    </location>
</feature>
<dbReference type="PANTHER" id="PTHR34512:SF30">
    <property type="entry name" value="OUTER MEMBRANE PROTEIN ASSEMBLY FACTOR BAMB"/>
    <property type="match status" value="1"/>
</dbReference>
<evidence type="ECO:0000313" key="4">
    <source>
        <dbReference type="Proteomes" id="UP000005824"/>
    </source>
</evidence>
<keyword evidence="1" id="KW-0732">Signal</keyword>
<dbReference type="InterPro" id="IPR015943">
    <property type="entry name" value="WD40/YVTN_repeat-like_dom_sf"/>
</dbReference>
<proteinExistence type="predicted"/>
<name>B4D0E2_9BACT</name>
<dbReference type="InParanoid" id="B4D0E2"/>
<keyword evidence="4" id="KW-1185">Reference proteome</keyword>